<feature type="region of interest" description="Disordered" evidence="1">
    <location>
        <begin position="183"/>
        <end position="279"/>
    </location>
</feature>
<dbReference type="PANTHER" id="PTHR36576:SF1">
    <property type="entry name" value="UPF0654 PROTEIN C11D3.01C-RELATED"/>
    <property type="match status" value="1"/>
</dbReference>
<feature type="signal peptide" evidence="2">
    <location>
        <begin position="1"/>
        <end position="29"/>
    </location>
</feature>
<dbReference type="InterPro" id="IPR018824">
    <property type="entry name" value="Conidiation-specific_6"/>
</dbReference>
<accession>A0A8H5AYL9</accession>
<feature type="region of interest" description="Disordered" evidence="1">
    <location>
        <begin position="360"/>
        <end position="381"/>
    </location>
</feature>
<evidence type="ECO:0000256" key="2">
    <source>
        <dbReference type="SAM" id="SignalP"/>
    </source>
</evidence>
<organism evidence="3 4">
    <name type="scientific">Ephemerocybe angulata</name>
    <dbReference type="NCBI Taxonomy" id="980116"/>
    <lineage>
        <taxon>Eukaryota</taxon>
        <taxon>Fungi</taxon>
        <taxon>Dikarya</taxon>
        <taxon>Basidiomycota</taxon>
        <taxon>Agaricomycotina</taxon>
        <taxon>Agaricomycetes</taxon>
        <taxon>Agaricomycetidae</taxon>
        <taxon>Agaricales</taxon>
        <taxon>Agaricineae</taxon>
        <taxon>Psathyrellaceae</taxon>
        <taxon>Ephemerocybe</taxon>
    </lineage>
</organism>
<dbReference type="PANTHER" id="PTHR36576">
    <property type="entry name" value="UPF0654 PROTEIN C11D3.01C-RELATED"/>
    <property type="match status" value="1"/>
</dbReference>
<comment type="caution">
    <text evidence="3">The sequence shown here is derived from an EMBL/GenBank/DDBJ whole genome shotgun (WGS) entry which is preliminary data.</text>
</comment>
<evidence type="ECO:0000313" key="3">
    <source>
        <dbReference type="EMBL" id="KAF5313359.1"/>
    </source>
</evidence>
<keyword evidence="2" id="KW-0732">Signal</keyword>
<gene>
    <name evidence="3" type="ORF">D9611_008477</name>
</gene>
<feature type="compositionally biased region" description="Basic and acidic residues" evidence="1">
    <location>
        <begin position="613"/>
        <end position="629"/>
    </location>
</feature>
<dbReference type="Pfam" id="PF10346">
    <property type="entry name" value="Con-6"/>
    <property type="match status" value="2"/>
</dbReference>
<dbReference type="EMBL" id="JAACJK010000224">
    <property type="protein sequence ID" value="KAF5313359.1"/>
    <property type="molecule type" value="Genomic_DNA"/>
</dbReference>
<sequence length="629" mass="68213">MPSTVCSFSSTTTILVAFLVVQLLGTVGCSSSSTLQVHRSTMSGDGIPRMAATQYDDRFTVHNYTALSSTRSFGAWMGSRELLDSAQRLIKASSSKCNEGWTSMKEVEVVVWVPGNLYAYNASPPSIVHENEEVSPRARVEELKEWGSPVEESEVWSLADLEEFESSDFSVVHRDLEAVAPEGDGLVSEEISRVGEPVRQESSSAVQDGRERVEERQADEPEKGGEVVVGSSAQAQVEVSKKRPCQTGEETEAESGGRETDTSASASIPPPPSKRRKVDYGPLHGAIPRPHIYPSMPVDSNLPAPAVAQKPYKRTKPIYLAPYTDPLPPPSIWDRRAWIIPVRGSLPWEGCTAADVLFERDPDDQDSAGSSSSALPVEKPVPPAPRSLEPVFWTRGALVQFWEFLKVLRRDGKMGMLGVAFQPSAQYRSGGGLSREGTGFEWSSEGAGGQGQFAQQEEAERRRKGKERAKVQGYWDCDLGFGFGGSRESSFADISAASGSGQAANANVAEDAAEHHFTNHYLYYNMSSEKNQGNVIGGLKAAINNPNVSEEAKQRDFQRLQEMGADVEGYSAPSGGQQEGGHAYAQGDQIDGKDASRVIGGYKATLSNPRTSEAAKEHAEEVLEELDAK</sequence>
<feature type="region of interest" description="Disordered" evidence="1">
    <location>
        <begin position="443"/>
        <end position="466"/>
    </location>
</feature>
<evidence type="ECO:0000256" key="1">
    <source>
        <dbReference type="SAM" id="MobiDB-lite"/>
    </source>
</evidence>
<dbReference type="InterPro" id="IPR052670">
    <property type="entry name" value="UPF0654_domain"/>
</dbReference>
<reference evidence="3 4" key="1">
    <citation type="journal article" date="2020" name="ISME J.">
        <title>Uncovering the hidden diversity of litter-decomposition mechanisms in mushroom-forming fungi.</title>
        <authorList>
            <person name="Floudas D."/>
            <person name="Bentzer J."/>
            <person name="Ahren D."/>
            <person name="Johansson T."/>
            <person name="Persson P."/>
            <person name="Tunlid A."/>
        </authorList>
    </citation>
    <scope>NUCLEOTIDE SEQUENCE [LARGE SCALE GENOMIC DNA]</scope>
    <source>
        <strain evidence="3 4">CBS 175.51</strain>
    </source>
</reference>
<dbReference type="AlphaFoldDB" id="A0A8H5AYL9"/>
<feature type="region of interest" description="Disordered" evidence="1">
    <location>
        <begin position="608"/>
        <end position="629"/>
    </location>
</feature>
<feature type="chain" id="PRO_5034836481" evidence="2">
    <location>
        <begin position="30"/>
        <end position="629"/>
    </location>
</feature>
<name>A0A8H5AYL9_9AGAR</name>
<proteinExistence type="predicted"/>
<feature type="compositionally biased region" description="Basic and acidic residues" evidence="1">
    <location>
        <begin position="208"/>
        <end position="225"/>
    </location>
</feature>
<keyword evidence="4" id="KW-1185">Reference proteome</keyword>
<evidence type="ECO:0000313" key="4">
    <source>
        <dbReference type="Proteomes" id="UP000541558"/>
    </source>
</evidence>
<dbReference type="Proteomes" id="UP000541558">
    <property type="component" value="Unassembled WGS sequence"/>
</dbReference>
<feature type="compositionally biased region" description="Basic and acidic residues" evidence="1">
    <location>
        <begin position="190"/>
        <end position="199"/>
    </location>
</feature>
<dbReference type="OrthoDB" id="3143319at2759"/>
<protein>
    <submittedName>
        <fullName evidence="3">Uncharacterized protein</fullName>
    </submittedName>
</protein>
<feature type="region of interest" description="Disordered" evidence="1">
    <location>
        <begin position="572"/>
        <end position="596"/>
    </location>
</feature>
<dbReference type="GO" id="GO:0005737">
    <property type="term" value="C:cytoplasm"/>
    <property type="evidence" value="ECO:0007669"/>
    <property type="project" value="TreeGrafter"/>
</dbReference>